<organism evidence="2 3">
    <name type="scientific">Rousettus aegyptiacus</name>
    <name type="common">Egyptian fruit bat</name>
    <name type="synonym">Pteropus aegyptiacus</name>
    <dbReference type="NCBI Taxonomy" id="9407"/>
    <lineage>
        <taxon>Eukaryota</taxon>
        <taxon>Metazoa</taxon>
        <taxon>Chordata</taxon>
        <taxon>Craniata</taxon>
        <taxon>Vertebrata</taxon>
        <taxon>Euteleostomi</taxon>
        <taxon>Mammalia</taxon>
        <taxon>Eutheria</taxon>
        <taxon>Laurasiatheria</taxon>
        <taxon>Chiroptera</taxon>
        <taxon>Yinpterochiroptera</taxon>
        <taxon>Pteropodoidea</taxon>
        <taxon>Pteropodidae</taxon>
        <taxon>Rousettinae</taxon>
        <taxon>Rousettus</taxon>
    </lineage>
</organism>
<reference evidence="2 3" key="1">
    <citation type="journal article" date="2020" name="Nature">
        <title>Six reference-quality genomes reveal evolution of bat adaptations.</title>
        <authorList>
            <person name="Jebb D."/>
            <person name="Huang Z."/>
            <person name="Pippel M."/>
            <person name="Hughes G.M."/>
            <person name="Lavrichenko K."/>
            <person name="Devanna P."/>
            <person name="Winkler S."/>
            <person name="Jermiin L.S."/>
            <person name="Skirmuntt E.C."/>
            <person name="Katzourakis A."/>
            <person name="Burkitt-Gray L."/>
            <person name="Ray D.A."/>
            <person name="Sullivan K.A.M."/>
            <person name="Roscito J.G."/>
            <person name="Kirilenko B.M."/>
            <person name="Davalos L.M."/>
            <person name="Corthals A.P."/>
            <person name="Power M.L."/>
            <person name="Jones G."/>
            <person name="Ransome R.D."/>
            <person name="Dechmann D.K.N."/>
            <person name="Locatelli A.G."/>
            <person name="Puechmaille S.J."/>
            <person name="Fedrigo O."/>
            <person name="Jarvis E.D."/>
            <person name="Hiller M."/>
            <person name="Vernes S.C."/>
            <person name="Myers E.W."/>
            <person name="Teeling E.C."/>
        </authorList>
    </citation>
    <scope>NUCLEOTIDE SEQUENCE [LARGE SCALE GENOMIC DNA]</scope>
    <source>
        <strain evidence="2">MRouAeg1</strain>
        <tissue evidence="2">Muscle</tissue>
    </source>
</reference>
<evidence type="ECO:0000313" key="3">
    <source>
        <dbReference type="Proteomes" id="UP000593571"/>
    </source>
</evidence>
<feature type="region of interest" description="Disordered" evidence="1">
    <location>
        <begin position="75"/>
        <end position="114"/>
    </location>
</feature>
<accession>A0A7J8IKU0</accession>
<name>A0A7J8IKU0_ROUAE</name>
<dbReference type="EMBL" id="JACASE010000003">
    <property type="protein sequence ID" value="KAF6485256.1"/>
    <property type="molecule type" value="Genomic_DNA"/>
</dbReference>
<comment type="caution">
    <text evidence="2">The sequence shown here is derived from an EMBL/GenBank/DDBJ whole genome shotgun (WGS) entry which is preliminary data.</text>
</comment>
<protein>
    <submittedName>
        <fullName evidence="2">Uncharacterized protein</fullName>
    </submittedName>
</protein>
<evidence type="ECO:0000256" key="1">
    <source>
        <dbReference type="SAM" id="MobiDB-lite"/>
    </source>
</evidence>
<evidence type="ECO:0000313" key="2">
    <source>
        <dbReference type="EMBL" id="KAF6485256.1"/>
    </source>
</evidence>
<proteinExistence type="predicted"/>
<dbReference type="AlphaFoldDB" id="A0A7J8IKU0"/>
<sequence>MADWDTTVFPRWRFGRICENDKDVDPPTRQPQFRDFVPQTWLHTRQVHLLFTAPSSREQKVGHSSKVEGIHMAFAPEPPAAGKGVTAPSPDSPAPAPRFMPAFPHSAPTKGDKKVQFLDPSGDACRPGVPCRVLGFR</sequence>
<gene>
    <name evidence="2" type="ORF">HJG63_010510</name>
</gene>
<keyword evidence="3" id="KW-1185">Reference proteome</keyword>
<dbReference type="Proteomes" id="UP000593571">
    <property type="component" value="Unassembled WGS sequence"/>
</dbReference>